<dbReference type="EMBL" id="JACGWM010000004">
    <property type="protein sequence ID" value="KAL0376683.1"/>
    <property type="molecule type" value="Genomic_DNA"/>
</dbReference>
<feature type="domain" description="Cation-transporting P-type ATPase N-terminal" evidence="2">
    <location>
        <begin position="163"/>
        <end position="215"/>
    </location>
</feature>
<dbReference type="GO" id="GO:0005388">
    <property type="term" value="F:P-type calcium transporter activity"/>
    <property type="evidence" value="ECO:0007669"/>
    <property type="project" value="TreeGrafter"/>
</dbReference>
<dbReference type="GO" id="GO:0005886">
    <property type="term" value="C:plasma membrane"/>
    <property type="evidence" value="ECO:0007669"/>
    <property type="project" value="TreeGrafter"/>
</dbReference>
<sequence length="224" mass="24749">MIDLRFKLLRFIDVVISILILLFFTCFKNDPLELDGNFEVEVEFEPEYIKMTMRSGLRPGCLAVAALAAMAGKKAHSNLKQPLSHSGAKNSSMASSSLSVLHYRQPERKSVTRYHQMPPEVHEYVIEMGTGNQQGPGSGSSTVDQSMLSKLVKDKRNDEVARLGGVEGIATSLKTDLQQGTGGDVEDISWRTKAFGTNSYAKPPKQGLFSFVWKNSLIQQFSSS</sequence>
<evidence type="ECO:0000256" key="1">
    <source>
        <dbReference type="ARBA" id="ARBA00022842"/>
    </source>
</evidence>
<accession>A0AAW2RBK1</accession>
<keyword evidence="1" id="KW-0460">Magnesium</keyword>
<comment type="caution">
    <text evidence="3">The sequence shown here is derived from an EMBL/GenBank/DDBJ whole genome shotgun (WGS) entry which is preliminary data.</text>
</comment>
<reference evidence="3" key="2">
    <citation type="journal article" date="2024" name="Plant">
        <title>Genomic evolution and insights into agronomic trait innovations of Sesamum species.</title>
        <authorList>
            <person name="Miao H."/>
            <person name="Wang L."/>
            <person name="Qu L."/>
            <person name="Liu H."/>
            <person name="Sun Y."/>
            <person name="Le M."/>
            <person name="Wang Q."/>
            <person name="Wei S."/>
            <person name="Zheng Y."/>
            <person name="Lin W."/>
            <person name="Duan Y."/>
            <person name="Cao H."/>
            <person name="Xiong S."/>
            <person name="Wang X."/>
            <person name="Wei L."/>
            <person name="Li C."/>
            <person name="Ma Q."/>
            <person name="Ju M."/>
            <person name="Zhao R."/>
            <person name="Li G."/>
            <person name="Mu C."/>
            <person name="Tian Q."/>
            <person name="Mei H."/>
            <person name="Zhang T."/>
            <person name="Gao T."/>
            <person name="Zhang H."/>
        </authorList>
    </citation>
    <scope>NUCLEOTIDE SEQUENCE</scope>
    <source>
        <strain evidence="3">KEN8</strain>
    </source>
</reference>
<dbReference type="AlphaFoldDB" id="A0AAW2RBK1"/>
<gene>
    <name evidence="3" type="ORF">Scaly_0785900</name>
</gene>
<reference evidence="3" key="1">
    <citation type="submission" date="2020-06" db="EMBL/GenBank/DDBJ databases">
        <authorList>
            <person name="Li T."/>
            <person name="Hu X."/>
            <person name="Zhang T."/>
            <person name="Song X."/>
            <person name="Zhang H."/>
            <person name="Dai N."/>
            <person name="Sheng W."/>
            <person name="Hou X."/>
            <person name="Wei L."/>
        </authorList>
    </citation>
    <scope>NUCLEOTIDE SEQUENCE</scope>
    <source>
        <strain evidence="3">KEN8</strain>
        <tissue evidence="3">Leaf</tissue>
    </source>
</reference>
<dbReference type="Pfam" id="PF00690">
    <property type="entry name" value="Cation_ATPase_N"/>
    <property type="match status" value="1"/>
</dbReference>
<evidence type="ECO:0000313" key="3">
    <source>
        <dbReference type="EMBL" id="KAL0376683.1"/>
    </source>
</evidence>
<dbReference type="PANTHER" id="PTHR24093">
    <property type="entry name" value="CATION TRANSPORTING ATPASE"/>
    <property type="match status" value="1"/>
</dbReference>
<dbReference type="InterPro" id="IPR004014">
    <property type="entry name" value="ATPase_P-typ_cation-transptr_N"/>
</dbReference>
<dbReference type="PANTHER" id="PTHR24093:SF434">
    <property type="entry name" value="CALCIUM-TRANSPORTING ATPASE 13, PLASMA MEMBRANE-TYPE-RELATED"/>
    <property type="match status" value="1"/>
</dbReference>
<protein>
    <submittedName>
        <fullName evidence="3">Calcium-transporting ATPase 12, plasma membrane-type</fullName>
    </submittedName>
</protein>
<organism evidence="3">
    <name type="scientific">Sesamum calycinum</name>
    <dbReference type="NCBI Taxonomy" id="2727403"/>
    <lineage>
        <taxon>Eukaryota</taxon>
        <taxon>Viridiplantae</taxon>
        <taxon>Streptophyta</taxon>
        <taxon>Embryophyta</taxon>
        <taxon>Tracheophyta</taxon>
        <taxon>Spermatophyta</taxon>
        <taxon>Magnoliopsida</taxon>
        <taxon>eudicotyledons</taxon>
        <taxon>Gunneridae</taxon>
        <taxon>Pentapetalae</taxon>
        <taxon>asterids</taxon>
        <taxon>lamiids</taxon>
        <taxon>Lamiales</taxon>
        <taxon>Pedaliaceae</taxon>
        <taxon>Sesamum</taxon>
    </lineage>
</organism>
<evidence type="ECO:0000259" key="2">
    <source>
        <dbReference type="Pfam" id="PF00690"/>
    </source>
</evidence>
<proteinExistence type="predicted"/>
<name>A0AAW2RBK1_9LAMI</name>